<dbReference type="SFLD" id="SFLDS00003">
    <property type="entry name" value="Haloacid_Dehalogenase"/>
    <property type="match status" value="1"/>
</dbReference>
<dbReference type="InterPro" id="IPR036412">
    <property type="entry name" value="HAD-like_sf"/>
</dbReference>
<dbReference type="InterPro" id="IPR023214">
    <property type="entry name" value="HAD_sf"/>
</dbReference>
<dbReference type="Gene3D" id="1.10.150.240">
    <property type="entry name" value="Putative phosphatase, domain 2"/>
    <property type="match status" value="1"/>
</dbReference>
<dbReference type="InterPro" id="IPR006439">
    <property type="entry name" value="HAD-SF_hydro_IA"/>
</dbReference>
<dbReference type="PANTHER" id="PTHR18901:SF38">
    <property type="entry name" value="PSEUDOURIDINE-5'-PHOSPHATASE"/>
    <property type="match status" value="1"/>
</dbReference>
<protein>
    <submittedName>
        <fullName evidence="1">HAD family phosphatase</fullName>
    </submittedName>
</protein>
<evidence type="ECO:0000313" key="1">
    <source>
        <dbReference type="EMBL" id="MBO0664141.1"/>
    </source>
</evidence>
<comment type="caution">
    <text evidence="1">The sequence shown here is derived from an EMBL/GenBank/DDBJ whole genome shotgun (WGS) entry which is preliminary data.</text>
</comment>
<dbReference type="Proteomes" id="UP000664122">
    <property type="component" value="Unassembled WGS sequence"/>
</dbReference>
<dbReference type="RefSeq" id="WP_207259056.1">
    <property type="nucleotide sequence ID" value="NZ_JAFMPP010000016.1"/>
</dbReference>
<reference evidence="1" key="1">
    <citation type="submission" date="2021-03" db="EMBL/GenBank/DDBJ databases">
        <title>Whole genome sequence of Jiella sp. CQZ9-1.</title>
        <authorList>
            <person name="Tuo L."/>
        </authorList>
    </citation>
    <scope>NUCLEOTIDE SEQUENCE</scope>
    <source>
        <strain evidence="1">CQZ9-1</strain>
    </source>
</reference>
<dbReference type="InterPro" id="IPR023198">
    <property type="entry name" value="PGP-like_dom2"/>
</dbReference>
<proteinExistence type="predicted"/>
<dbReference type="NCBIfam" id="TIGR01509">
    <property type="entry name" value="HAD-SF-IA-v3"/>
    <property type="match status" value="1"/>
</dbReference>
<dbReference type="PANTHER" id="PTHR18901">
    <property type="entry name" value="2-DEOXYGLUCOSE-6-PHOSPHATE PHOSPHATASE 2"/>
    <property type="match status" value="1"/>
</dbReference>
<sequence length="221" mass="23786">MFDLLIFDCDGVLVDSELLARAALQAVYARSDIEVTDAMVDKAVGMKQADILALIERETGRALPQERLGEFWPVTRDLFTESLEGTAGIREFLSGTKIARCVASSSHHERIRHSLQVTGLDDHFADDAIFSSHDVKNGKPAPDLVLHAATMMGAAPERCLVIEDSRYGVIGAKAAGMTAFGFVGGSHLSPASAEDSLYSAGADFVARRWDEVAARLFSAEG</sequence>
<dbReference type="Pfam" id="PF00702">
    <property type="entry name" value="Hydrolase"/>
    <property type="match status" value="1"/>
</dbReference>
<evidence type="ECO:0000313" key="2">
    <source>
        <dbReference type="Proteomes" id="UP000664122"/>
    </source>
</evidence>
<name>A0A939G0I9_9HYPH</name>
<gene>
    <name evidence="1" type="ORF">J1C48_16300</name>
</gene>
<dbReference type="AlphaFoldDB" id="A0A939G0I9"/>
<dbReference type="EMBL" id="JAFMPP010000016">
    <property type="protein sequence ID" value="MBO0664141.1"/>
    <property type="molecule type" value="Genomic_DNA"/>
</dbReference>
<dbReference type="SUPFAM" id="SSF56784">
    <property type="entry name" value="HAD-like"/>
    <property type="match status" value="1"/>
</dbReference>
<dbReference type="Gene3D" id="3.40.50.1000">
    <property type="entry name" value="HAD superfamily/HAD-like"/>
    <property type="match status" value="1"/>
</dbReference>
<keyword evidence="2" id="KW-1185">Reference proteome</keyword>
<dbReference type="SFLD" id="SFLDG01129">
    <property type="entry name" value="C1.5:_HAD__Beta-PGM__Phosphata"/>
    <property type="match status" value="1"/>
</dbReference>
<organism evidence="1 2">
    <name type="scientific">Jiella flava</name>
    <dbReference type="NCBI Taxonomy" id="2816857"/>
    <lineage>
        <taxon>Bacteria</taxon>
        <taxon>Pseudomonadati</taxon>
        <taxon>Pseudomonadota</taxon>
        <taxon>Alphaproteobacteria</taxon>
        <taxon>Hyphomicrobiales</taxon>
        <taxon>Aurantimonadaceae</taxon>
        <taxon>Jiella</taxon>
    </lineage>
</organism>
<accession>A0A939G0I9</accession>